<dbReference type="PRINTS" id="PR00947">
    <property type="entry name" value="CUTICLE"/>
</dbReference>
<dbReference type="GO" id="GO:0008010">
    <property type="term" value="F:structural constituent of chitin-based larval cuticle"/>
    <property type="evidence" value="ECO:0007669"/>
    <property type="project" value="TreeGrafter"/>
</dbReference>
<evidence type="ECO:0000313" key="3">
    <source>
        <dbReference type="EMBL" id="KAL0121496.1"/>
    </source>
</evidence>
<reference evidence="3 4" key="1">
    <citation type="submission" date="2023-03" db="EMBL/GenBank/DDBJ databases">
        <title>High recombination rates correlate with genetic variation in Cardiocondyla obscurior ants.</title>
        <authorList>
            <person name="Errbii M."/>
        </authorList>
    </citation>
    <scope>NUCLEOTIDE SEQUENCE [LARGE SCALE GENOMIC DNA]</scope>
    <source>
        <strain evidence="3">Alpha-2009</strain>
        <tissue evidence="3">Whole body</tissue>
    </source>
</reference>
<dbReference type="PROSITE" id="PS51155">
    <property type="entry name" value="CHIT_BIND_RR_2"/>
    <property type="match status" value="1"/>
</dbReference>
<dbReference type="PANTHER" id="PTHR10380">
    <property type="entry name" value="CUTICLE PROTEIN"/>
    <property type="match status" value="1"/>
</dbReference>
<dbReference type="EMBL" id="JADYXP020000006">
    <property type="protein sequence ID" value="KAL0121496.1"/>
    <property type="molecule type" value="Genomic_DNA"/>
</dbReference>
<accession>A0AAW2G2U0</accession>
<organism evidence="3 4">
    <name type="scientific">Cardiocondyla obscurior</name>
    <dbReference type="NCBI Taxonomy" id="286306"/>
    <lineage>
        <taxon>Eukaryota</taxon>
        <taxon>Metazoa</taxon>
        <taxon>Ecdysozoa</taxon>
        <taxon>Arthropoda</taxon>
        <taxon>Hexapoda</taxon>
        <taxon>Insecta</taxon>
        <taxon>Pterygota</taxon>
        <taxon>Neoptera</taxon>
        <taxon>Endopterygota</taxon>
        <taxon>Hymenoptera</taxon>
        <taxon>Apocrita</taxon>
        <taxon>Aculeata</taxon>
        <taxon>Formicoidea</taxon>
        <taxon>Formicidae</taxon>
        <taxon>Myrmicinae</taxon>
        <taxon>Cardiocondyla</taxon>
    </lineage>
</organism>
<dbReference type="InterPro" id="IPR000618">
    <property type="entry name" value="Insect_cuticle"/>
</dbReference>
<proteinExistence type="predicted"/>
<keyword evidence="1 2" id="KW-0193">Cuticle</keyword>
<keyword evidence="4" id="KW-1185">Reference proteome</keyword>
<dbReference type="InterPro" id="IPR050468">
    <property type="entry name" value="Cuticle_Struct_Prot"/>
</dbReference>
<name>A0AAW2G2U0_9HYME</name>
<dbReference type="Proteomes" id="UP001430953">
    <property type="component" value="Unassembled WGS sequence"/>
</dbReference>
<dbReference type="PROSITE" id="PS00233">
    <property type="entry name" value="CHIT_BIND_RR_1"/>
    <property type="match status" value="1"/>
</dbReference>
<dbReference type="InterPro" id="IPR031311">
    <property type="entry name" value="CHIT_BIND_RR_consensus"/>
</dbReference>
<sequence length="201" mass="22008">MYITILSSGRTNKRTRGMEGSLNKVLPEGPRMCGWRIYKAEDVHEMLSQCMRSFRVAAGENKIYLFFISDMNPLVIALCALVAVAAAAPVDNTTPVPILKQALDGPNPDGSYNYSYETGNGIQAQEEGHLNNVGTDNEALEAHGSFSFTDSDGQTYHVSYIANENGFQPEGAHLPTAPPVPPQIARALQYIAEHPEENEEH</sequence>
<evidence type="ECO:0000256" key="2">
    <source>
        <dbReference type="PROSITE-ProRule" id="PRU00497"/>
    </source>
</evidence>
<evidence type="ECO:0000313" key="4">
    <source>
        <dbReference type="Proteomes" id="UP001430953"/>
    </source>
</evidence>
<dbReference type="Pfam" id="PF00379">
    <property type="entry name" value="Chitin_bind_4"/>
    <property type="match status" value="1"/>
</dbReference>
<dbReference type="GO" id="GO:0062129">
    <property type="term" value="C:chitin-based extracellular matrix"/>
    <property type="evidence" value="ECO:0007669"/>
    <property type="project" value="TreeGrafter"/>
</dbReference>
<protein>
    <recommendedName>
        <fullName evidence="5">Larval cuticle protein LCP-17</fullName>
    </recommendedName>
</protein>
<evidence type="ECO:0008006" key="5">
    <source>
        <dbReference type="Google" id="ProtNLM"/>
    </source>
</evidence>
<comment type="caution">
    <text evidence="3">The sequence shown here is derived from an EMBL/GenBank/DDBJ whole genome shotgun (WGS) entry which is preliminary data.</text>
</comment>
<evidence type="ECO:0000256" key="1">
    <source>
        <dbReference type="ARBA" id="ARBA00022460"/>
    </source>
</evidence>
<dbReference type="PANTHER" id="PTHR10380:SF173">
    <property type="entry name" value="CUTICULAR PROTEIN 47EF, ISOFORM C-RELATED"/>
    <property type="match status" value="1"/>
</dbReference>
<dbReference type="AlphaFoldDB" id="A0AAW2G2U0"/>
<gene>
    <name evidence="3" type="ORF">PUN28_006776</name>
</gene>